<evidence type="ECO:0000313" key="1">
    <source>
        <dbReference type="EMBL" id="MYM79014.1"/>
    </source>
</evidence>
<protein>
    <recommendedName>
        <fullName evidence="3">GIY-YIG nuclease family protein</fullName>
    </recommendedName>
</protein>
<evidence type="ECO:0000313" key="2">
    <source>
        <dbReference type="Proteomes" id="UP000480763"/>
    </source>
</evidence>
<comment type="caution">
    <text evidence="1">The sequence shown here is derived from an EMBL/GenBank/DDBJ whole genome shotgun (WGS) entry which is preliminary data.</text>
</comment>
<dbReference type="AlphaFoldDB" id="A0A6L8M938"/>
<sequence>MTQIDIKEKEKADQIRIENFVKKAEKVHNFKYDYSDTKYKGYRVKVDISCPEHGVFQQRIDSHLRGQGCPECSGNRKHTKESFIMKANKIHNNKYDYSRAVYINNETKLEIICKTHGPFYQQPNSHFNGCGCPECSNLKISESQFLNTEIFIERAREIHKDKYDYEKTVYGYCKSEVIITCKIHGDYLQKPYLHLFGGGCHKCAIVQGAISRSDTQEDFLKKATQMHGDKFNYEKVKYKNHRTQVDIICRVHGVFKQKPKDHLMGSGCKWCCAEIIGFNRSKYIKVSQNYNGKAKLYIIKCFNHEELFYKVGITVTPIEQRYSKGAMPYEYEVVAVVEDESGFIWDLEKRLHSLMKDIRYMPIQNFGGYTECFKTIPNSIIKLLSQFRQEEQIQLIA</sequence>
<evidence type="ECO:0008006" key="3">
    <source>
        <dbReference type="Google" id="ProtNLM"/>
    </source>
</evidence>
<accession>A0A6L8M938</accession>
<dbReference type="Proteomes" id="UP000480763">
    <property type="component" value="Unassembled WGS sequence"/>
</dbReference>
<reference evidence="1 2" key="1">
    <citation type="journal article" date="2017" name="Ann. Clin. Microbiol. Antimicrob.">
        <title>New eight genes identified at the clinical multidrug-resistant Acinetobacter baumannii DMS06669 strain in a Vietnam hospital.</title>
        <authorList>
            <person name="Si-Tuan N."/>
            <person name="Ngoc H.M."/>
            <person name="Hang P.T.T."/>
            <person name="Nguyen C."/>
            <person name="Van P.H."/>
            <person name="Huong N.T."/>
        </authorList>
    </citation>
    <scope>NUCLEOTIDE SEQUENCE [LARGE SCALE GENOMIC DNA]</scope>
    <source>
        <strain evidence="1 2">DMS06669</strain>
    </source>
</reference>
<proteinExistence type="predicted"/>
<gene>
    <name evidence="1" type="ORF">GSE42_13880</name>
</gene>
<dbReference type="RefSeq" id="WP_160945235.1">
    <property type="nucleotide sequence ID" value="NZ_CP098791.1"/>
</dbReference>
<dbReference type="EMBL" id="WWCH01000001">
    <property type="protein sequence ID" value="MYM79014.1"/>
    <property type="molecule type" value="Genomic_DNA"/>
</dbReference>
<organism evidence="1 2">
    <name type="scientific">Acinetobacter baumannii</name>
    <dbReference type="NCBI Taxonomy" id="470"/>
    <lineage>
        <taxon>Bacteria</taxon>
        <taxon>Pseudomonadati</taxon>
        <taxon>Pseudomonadota</taxon>
        <taxon>Gammaproteobacteria</taxon>
        <taxon>Moraxellales</taxon>
        <taxon>Moraxellaceae</taxon>
        <taxon>Acinetobacter</taxon>
        <taxon>Acinetobacter calcoaceticus/baumannii complex</taxon>
    </lineage>
</organism>
<name>A0A6L8M938_ACIBA</name>